<dbReference type="EMBL" id="CP097509">
    <property type="protein sequence ID" value="URE16270.1"/>
    <property type="molecule type" value="Genomic_DNA"/>
</dbReference>
<organism evidence="2 3">
    <name type="scientific">Musa troglodytarum</name>
    <name type="common">fe'i banana</name>
    <dbReference type="NCBI Taxonomy" id="320322"/>
    <lineage>
        <taxon>Eukaryota</taxon>
        <taxon>Viridiplantae</taxon>
        <taxon>Streptophyta</taxon>
        <taxon>Embryophyta</taxon>
        <taxon>Tracheophyta</taxon>
        <taxon>Spermatophyta</taxon>
        <taxon>Magnoliopsida</taxon>
        <taxon>Liliopsida</taxon>
        <taxon>Zingiberales</taxon>
        <taxon>Musaceae</taxon>
        <taxon>Musa</taxon>
    </lineage>
</organism>
<evidence type="ECO:0000256" key="1">
    <source>
        <dbReference type="SAM" id="MobiDB-lite"/>
    </source>
</evidence>
<protein>
    <submittedName>
        <fullName evidence="2">GATA transcription factor</fullName>
    </submittedName>
</protein>
<reference evidence="2" key="1">
    <citation type="submission" date="2022-05" db="EMBL/GenBank/DDBJ databases">
        <title>The Musa troglodytarum L. genome provides insights into the mechanism of non-climacteric behaviour and enrichment of carotenoids.</title>
        <authorList>
            <person name="Wang J."/>
        </authorList>
    </citation>
    <scope>NUCLEOTIDE SEQUENCE</scope>
    <source>
        <tissue evidence="2">Leaf</tissue>
    </source>
</reference>
<evidence type="ECO:0000313" key="2">
    <source>
        <dbReference type="EMBL" id="URE16270.1"/>
    </source>
</evidence>
<accession>A0A9E7GK31</accession>
<evidence type="ECO:0000313" key="3">
    <source>
        <dbReference type="Proteomes" id="UP001055439"/>
    </source>
</evidence>
<dbReference type="Proteomes" id="UP001055439">
    <property type="component" value="Chromosome 7"/>
</dbReference>
<proteinExistence type="predicted"/>
<keyword evidence="3" id="KW-1185">Reference proteome</keyword>
<gene>
    <name evidence="2" type="ORF">MUK42_10908</name>
</gene>
<sequence>MQIRGAAIARSRAVRIAEPQKPLSGELALLAPSRSATRVGSGTGRKRERSAAEEAGRGLVCILRCRCPGWGCGSRDP</sequence>
<name>A0A9E7GK31_9LILI</name>
<dbReference type="OrthoDB" id="2162994at2759"/>
<feature type="region of interest" description="Disordered" evidence="1">
    <location>
        <begin position="35"/>
        <end position="54"/>
    </location>
</feature>
<dbReference type="AlphaFoldDB" id="A0A9E7GK31"/>